<evidence type="ECO:0000259" key="1">
    <source>
        <dbReference type="Pfam" id="PF01610"/>
    </source>
</evidence>
<organism evidence="2 3">
    <name type="scientific">Epilithonimonas vandammei</name>
    <dbReference type="NCBI Taxonomy" id="2487072"/>
    <lineage>
        <taxon>Bacteria</taxon>
        <taxon>Pseudomonadati</taxon>
        <taxon>Bacteroidota</taxon>
        <taxon>Flavobacteriia</taxon>
        <taxon>Flavobacteriales</taxon>
        <taxon>Weeksellaceae</taxon>
        <taxon>Chryseobacterium group</taxon>
        <taxon>Epilithonimonas</taxon>
    </lineage>
</organism>
<dbReference type="Pfam" id="PF01610">
    <property type="entry name" value="DDE_Tnp_ISL3"/>
    <property type="match status" value="1"/>
</dbReference>
<dbReference type="KEGG" id="eva:EIB75_06060"/>
<dbReference type="RefSeq" id="WP_124986054.1">
    <property type="nucleotide sequence ID" value="NZ_CP034160.1"/>
</dbReference>
<dbReference type="PANTHER" id="PTHR33498:SF1">
    <property type="entry name" value="TRANSPOSASE FOR INSERTION SEQUENCE ELEMENT IS1557"/>
    <property type="match status" value="1"/>
</dbReference>
<gene>
    <name evidence="2" type="ORF">EIB75_06060</name>
</gene>
<proteinExistence type="predicted"/>
<dbReference type="Proteomes" id="UP000272316">
    <property type="component" value="Chromosome"/>
</dbReference>
<dbReference type="PANTHER" id="PTHR33498">
    <property type="entry name" value="TRANSPOSASE FOR INSERTION SEQUENCE ELEMENT IS1557"/>
    <property type="match status" value="1"/>
</dbReference>
<sequence>MYGVNGKKFRRQYKKSLSDFKNWKQKPHAEDYILFSENCSENLSLDEVALSEGELYTVLTSKTARGRKGSIVAIIKGTKSETVIENLFKINRDLRIRVKEVTLDMAGSMKLIAKKCFPNAVQVIDRFHVQKLATEALQDIRIRYRWEAIEQENILLAEAKEKKLKPEIEIFENGDTRKQLLARSRYLLYKTREKWTASQKQRAKILFSEYTDMEKAYNLADGLRKIYNQKIQKSVAMLKLAHWFKDVEESGFKSFSILKNTITNHYNDILNYFDERSTNASAESFNAKIKNFRMQLRGVRDKAFFLFRLSKLFA</sequence>
<evidence type="ECO:0000313" key="3">
    <source>
        <dbReference type="Proteomes" id="UP000272316"/>
    </source>
</evidence>
<accession>A0A3G8ZDI0</accession>
<dbReference type="EMBL" id="CP034160">
    <property type="protein sequence ID" value="AZI54835.1"/>
    <property type="molecule type" value="Genomic_DNA"/>
</dbReference>
<dbReference type="AlphaFoldDB" id="A0A3G8ZDI0"/>
<feature type="domain" description="Transposase IS204/IS1001/IS1096/IS1165 DDE" evidence="1">
    <location>
        <begin position="43"/>
        <end position="308"/>
    </location>
</feature>
<dbReference type="InterPro" id="IPR047951">
    <property type="entry name" value="Transpos_ISL3"/>
</dbReference>
<evidence type="ECO:0000313" key="2">
    <source>
        <dbReference type="EMBL" id="AZI54835.1"/>
    </source>
</evidence>
<name>A0A3G8ZDI0_9FLAO</name>
<dbReference type="InterPro" id="IPR002560">
    <property type="entry name" value="Transposase_DDE"/>
</dbReference>
<protein>
    <submittedName>
        <fullName evidence="2">DDE transposase</fullName>
    </submittedName>
</protein>
<reference evidence="3" key="1">
    <citation type="submission" date="2018-11" db="EMBL/GenBank/DDBJ databases">
        <title>Proposal to divide the Flavobacteriaceae and reorganize its genera based on Amino Acid Identity values calculated from whole genome sequences.</title>
        <authorList>
            <person name="Nicholson A.C."/>
            <person name="Gulvik C.A."/>
            <person name="Whitney A.M."/>
            <person name="Sheth M."/>
            <person name="Batra D."/>
            <person name="Pryor J."/>
            <person name="Bernardet J.-F."/>
            <person name="Hugo C."/>
            <person name="Kampfer P."/>
            <person name="Newman J.D."/>
            <person name="McQuiston J.R."/>
        </authorList>
    </citation>
    <scope>NUCLEOTIDE SEQUENCE [LARGE SCALE GENOMIC DNA]</scope>
    <source>
        <strain evidence="3">H6466</strain>
    </source>
</reference>